<gene>
    <name evidence="8" type="primary">rbcR</name>
</gene>
<name>A0A2U9NNP4_9STRA</name>
<evidence type="ECO:0000256" key="2">
    <source>
        <dbReference type="ARBA" id="ARBA00009437"/>
    </source>
</evidence>
<dbReference type="Gene3D" id="3.40.190.290">
    <property type="match status" value="1"/>
</dbReference>
<evidence type="ECO:0000256" key="1">
    <source>
        <dbReference type="ARBA" id="ARBA00003782"/>
    </source>
</evidence>
<evidence type="ECO:0000256" key="3">
    <source>
        <dbReference type="ARBA" id="ARBA00018907"/>
    </source>
</evidence>
<dbReference type="FunFam" id="1.10.10.10:FF:000001">
    <property type="entry name" value="LysR family transcriptional regulator"/>
    <property type="match status" value="1"/>
</dbReference>
<keyword evidence="5" id="KW-0238">DNA-binding</keyword>
<keyword evidence="8" id="KW-0150">Chloroplast</keyword>
<organism evidence="8">
    <name type="scientific">Sundstroemia setigera</name>
    <dbReference type="NCBI Taxonomy" id="3005"/>
    <lineage>
        <taxon>Eukaryota</taxon>
        <taxon>Sar</taxon>
        <taxon>Stramenopiles</taxon>
        <taxon>Ochrophyta</taxon>
        <taxon>Bacillariophyta</taxon>
        <taxon>Coscinodiscophyceae</taxon>
        <taxon>Rhizosoleniophycidae</taxon>
        <taxon>Rhizosoleniales</taxon>
        <taxon>Rhizosoleniaceae</taxon>
        <taxon>Sundstroemia</taxon>
    </lineage>
</organism>
<geneLocation type="chloroplast" evidence="8"/>
<evidence type="ECO:0000256" key="5">
    <source>
        <dbReference type="ARBA" id="ARBA00023125"/>
    </source>
</evidence>
<dbReference type="Gene3D" id="1.10.10.10">
    <property type="entry name" value="Winged helix-like DNA-binding domain superfamily/Winged helix DNA-binding domain"/>
    <property type="match status" value="1"/>
</dbReference>
<accession>A0A2U9NNP4</accession>
<sequence>MTLPFTLQQLRIIKAVASEKSFTKAAEILFISQPSLSKQIKLLENRLGILLINRKNNKISLTEAGYLFLQYAERVLALCEESCRALNDLKNGERGNLTVGASQTIGTYLMPRVLALFAQHYPQINLKVHVDSTRIISKRVVDRDIDIAVVGGDVPEELKKHLEIENFVEDELSLIIPKSHPFAIKKHKLINRDDLYHLNFITLNTNSTIRKFIDNILKQNNIETKQFKIIMQLNSIEAIKTAVSLGLGAAFVSSSAIEKEIELETIEIIKIENIKITRTLSIITNSNIYRSKAFEFFYNELWSLKNFTD</sequence>
<dbReference type="GO" id="GO:0000976">
    <property type="term" value="F:transcription cis-regulatory region binding"/>
    <property type="evidence" value="ECO:0007669"/>
    <property type="project" value="TreeGrafter"/>
</dbReference>
<reference evidence="8" key="1">
    <citation type="journal article" date="2018" name="Adv. Bot. Res.">
        <title>Evolution of the Plastid Genomes in Diatoms.</title>
        <authorList>
            <person name="Yu M."/>
            <person name="Ashworth M.P."/>
            <person name="Hajrah N.H."/>
            <person name="Khiyami M.A."/>
            <person name="Sabir M.J."/>
            <person name="Alhebshi A.M."/>
            <person name="Al-Malki A.L."/>
            <person name="Sabir J.S.M."/>
            <person name="Theriot E.C."/>
            <person name="Jansen R.K."/>
        </authorList>
    </citation>
    <scope>NUCLEOTIDE SEQUENCE</scope>
</reference>
<dbReference type="GeneID" id="36958297"/>
<dbReference type="PRINTS" id="PR00039">
    <property type="entry name" value="HTHLYSR"/>
</dbReference>
<dbReference type="SUPFAM" id="SSF53850">
    <property type="entry name" value="Periplasmic binding protein-like II"/>
    <property type="match status" value="1"/>
</dbReference>
<keyword evidence="6" id="KW-0804">Transcription</keyword>
<protein>
    <recommendedName>
        <fullName evidence="3">Probable RuBisCO transcriptional regulator</fullName>
    </recommendedName>
</protein>
<proteinExistence type="inferred from homology"/>
<keyword evidence="4" id="KW-0805">Transcription regulation</keyword>
<dbReference type="SUPFAM" id="SSF46785">
    <property type="entry name" value="Winged helix' DNA-binding domain"/>
    <property type="match status" value="1"/>
</dbReference>
<keyword evidence="8" id="KW-0934">Plastid</keyword>
<evidence type="ECO:0000259" key="7">
    <source>
        <dbReference type="PROSITE" id="PS50931"/>
    </source>
</evidence>
<comment type="similarity">
    <text evidence="2">Belongs to the LysR transcriptional regulatory family.</text>
</comment>
<dbReference type="InterPro" id="IPR036388">
    <property type="entry name" value="WH-like_DNA-bd_sf"/>
</dbReference>
<dbReference type="InterPro" id="IPR000847">
    <property type="entry name" value="LysR_HTH_N"/>
</dbReference>
<dbReference type="PANTHER" id="PTHR30126:SF39">
    <property type="entry name" value="HTH-TYPE TRANSCRIPTIONAL REGULATOR CYSL"/>
    <property type="match status" value="1"/>
</dbReference>
<dbReference type="RefSeq" id="YP_009496056.1">
    <property type="nucleotide sequence ID" value="NC_037996.1"/>
</dbReference>
<dbReference type="AlphaFoldDB" id="A0A2U9NNP4"/>
<evidence type="ECO:0000256" key="6">
    <source>
        <dbReference type="ARBA" id="ARBA00023163"/>
    </source>
</evidence>
<dbReference type="EMBL" id="MG755793">
    <property type="protein sequence ID" value="AWT38496.1"/>
    <property type="molecule type" value="Genomic_DNA"/>
</dbReference>
<feature type="domain" description="HTH lysR-type" evidence="7">
    <location>
        <begin position="5"/>
        <end position="62"/>
    </location>
</feature>
<dbReference type="InterPro" id="IPR005119">
    <property type="entry name" value="LysR_subst-bd"/>
</dbReference>
<comment type="function">
    <text evidence="1">Trans-acting transcriptional regulator of RuBisCO genes (rbcL and rbcS) expression.</text>
</comment>
<evidence type="ECO:0000313" key="8">
    <source>
        <dbReference type="EMBL" id="AWT38496.1"/>
    </source>
</evidence>
<dbReference type="PROSITE" id="PS50931">
    <property type="entry name" value="HTH_LYSR"/>
    <property type="match status" value="1"/>
</dbReference>
<evidence type="ECO:0000256" key="4">
    <source>
        <dbReference type="ARBA" id="ARBA00023015"/>
    </source>
</evidence>
<dbReference type="GO" id="GO:0003700">
    <property type="term" value="F:DNA-binding transcription factor activity"/>
    <property type="evidence" value="ECO:0007669"/>
    <property type="project" value="InterPro"/>
</dbReference>
<dbReference type="InterPro" id="IPR036390">
    <property type="entry name" value="WH_DNA-bd_sf"/>
</dbReference>
<dbReference type="PANTHER" id="PTHR30126">
    <property type="entry name" value="HTH-TYPE TRANSCRIPTIONAL REGULATOR"/>
    <property type="match status" value="1"/>
</dbReference>
<dbReference type="Pfam" id="PF00126">
    <property type="entry name" value="HTH_1"/>
    <property type="match status" value="1"/>
</dbReference>
<dbReference type="Pfam" id="PF03466">
    <property type="entry name" value="LysR_substrate"/>
    <property type="match status" value="1"/>
</dbReference>